<feature type="region of interest" description="Disordered" evidence="2">
    <location>
        <begin position="97"/>
        <end position="150"/>
    </location>
</feature>
<protein>
    <submittedName>
        <fullName evidence="4">Testis-expressed protein 9-like</fullName>
    </submittedName>
</protein>
<accession>A0A6P8HPV4</accession>
<feature type="compositionally biased region" description="Low complexity" evidence="2">
    <location>
        <begin position="18"/>
        <end position="27"/>
    </location>
</feature>
<feature type="compositionally biased region" description="Polar residues" evidence="2">
    <location>
        <begin position="104"/>
        <end position="115"/>
    </location>
</feature>
<dbReference type="AlphaFoldDB" id="A0A6P8HPV4"/>
<reference evidence="4" key="1">
    <citation type="submission" date="2025-08" db="UniProtKB">
        <authorList>
            <consortium name="RefSeq"/>
        </authorList>
    </citation>
    <scope>IDENTIFICATION</scope>
    <source>
        <tissue evidence="4">Tentacle</tissue>
    </source>
</reference>
<feature type="compositionally biased region" description="Polar residues" evidence="2">
    <location>
        <begin position="140"/>
        <end position="149"/>
    </location>
</feature>
<dbReference type="GeneID" id="116294217"/>
<name>A0A6P8HPV4_ACTTE</name>
<proteinExistence type="predicted"/>
<evidence type="ECO:0000256" key="2">
    <source>
        <dbReference type="SAM" id="MobiDB-lite"/>
    </source>
</evidence>
<dbReference type="Proteomes" id="UP000515163">
    <property type="component" value="Unplaced"/>
</dbReference>
<feature type="coiled-coil region" evidence="1">
    <location>
        <begin position="203"/>
        <end position="360"/>
    </location>
</feature>
<dbReference type="PANTHER" id="PTHR23313">
    <property type="entry name" value="TSEC1-RELATED"/>
    <property type="match status" value="1"/>
</dbReference>
<dbReference type="FunCoup" id="A0A6P8HPV4">
    <property type="interactions" value="60"/>
</dbReference>
<dbReference type="RefSeq" id="XP_031557631.1">
    <property type="nucleotide sequence ID" value="XM_031701771.1"/>
</dbReference>
<keyword evidence="1" id="KW-0175">Coiled coil</keyword>
<dbReference type="KEGG" id="aten:116294217"/>
<evidence type="ECO:0000313" key="4">
    <source>
        <dbReference type="RefSeq" id="XP_031557631.1"/>
    </source>
</evidence>
<feature type="region of interest" description="Disordered" evidence="2">
    <location>
        <begin position="1"/>
        <end position="34"/>
    </location>
</feature>
<keyword evidence="3" id="KW-1185">Reference proteome</keyword>
<dbReference type="InParanoid" id="A0A6P8HPV4"/>
<dbReference type="SUPFAM" id="SSF90257">
    <property type="entry name" value="Myosin rod fragments"/>
    <property type="match status" value="1"/>
</dbReference>
<dbReference type="Gene3D" id="1.10.287.1490">
    <property type="match status" value="1"/>
</dbReference>
<sequence length="399" mass="44638">MASSRPTSGFSGDGGRRSGSNNRPPSGKKQNVTQQLLSKEEEYMRLNAEIEQKTASLIKEAEEVMQDQDKLLTRPATITDLSGSADLEDFLSLSIGASIPMSKPGSTTPNQSRPVSKNKKRPKSKTGVDNRPKSGAPRSKSAQKPSANNVVVDDILAERINLATKISSLEDEAKDESFITTTSYADDGILPTGAEDMGSEATIRFLKAKLHVMQEEMDRLSSECSNKDDQLGSLQGQVKELTEEQSRLQKTNTSLQSQIEKHKKLYAESKSKNDSLEQLLSSTKKELDSIQREQKQFVSNKNATEVRLNRALEEIDKYKTALHKAKTSSKDSSDQDRRRLDQILAESKRLEKQKNELMTGFKKQMKLIDILKRQKMHIEAAKLLQFSEEEFVKALDWGN</sequence>
<gene>
    <name evidence="4" type="primary">LOC116294217</name>
</gene>
<evidence type="ECO:0000313" key="3">
    <source>
        <dbReference type="Proteomes" id="UP000515163"/>
    </source>
</evidence>
<dbReference type="OrthoDB" id="269872at2759"/>
<dbReference type="PANTHER" id="PTHR23313:SF0">
    <property type="entry name" value="TESTIS-EXPRESSED PROTEIN 9"/>
    <property type="match status" value="1"/>
</dbReference>
<organism evidence="3 4">
    <name type="scientific">Actinia tenebrosa</name>
    <name type="common">Australian red waratah sea anemone</name>
    <dbReference type="NCBI Taxonomy" id="6105"/>
    <lineage>
        <taxon>Eukaryota</taxon>
        <taxon>Metazoa</taxon>
        <taxon>Cnidaria</taxon>
        <taxon>Anthozoa</taxon>
        <taxon>Hexacorallia</taxon>
        <taxon>Actiniaria</taxon>
        <taxon>Actiniidae</taxon>
        <taxon>Actinia</taxon>
    </lineage>
</organism>
<evidence type="ECO:0000256" key="1">
    <source>
        <dbReference type="SAM" id="Coils"/>
    </source>
</evidence>